<dbReference type="AlphaFoldDB" id="A0A418KM78"/>
<evidence type="ECO:0000313" key="3">
    <source>
        <dbReference type="Proteomes" id="UP000284057"/>
    </source>
</evidence>
<name>A0A418KM78_9ACTN</name>
<dbReference type="InterPro" id="IPR025341">
    <property type="entry name" value="DUF4247"/>
</dbReference>
<proteinExistence type="predicted"/>
<protein>
    <submittedName>
        <fullName evidence="2">DUF4247 domain-containing protein</fullName>
    </submittedName>
</protein>
<sequence length="138" mass="14357">MTARRAVLGAAVAAALLLSACGSDDQDVRDTIAENYELVSQSGDYAAYRSDDDVLSVAGTIESAAEAGRDHSEGDDRYLGYEETMVHIAPSPGGGSDIEVTDVRDGYDRWGPVIVPVWGLFGGGYRSGFSGGGSGFGK</sequence>
<evidence type="ECO:0000256" key="1">
    <source>
        <dbReference type="SAM" id="SignalP"/>
    </source>
</evidence>
<organism evidence="2 3">
    <name type="scientific">Jiangella rhizosphaerae</name>
    <dbReference type="NCBI Taxonomy" id="2293569"/>
    <lineage>
        <taxon>Bacteria</taxon>
        <taxon>Bacillati</taxon>
        <taxon>Actinomycetota</taxon>
        <taxon>Actinomycetes</taxon>
        <taxon>Jiangellales</taxon>
        <taxon>Jiangellaceae</taxon>
        <taxon>Jiangella</taxon>
    </lineage>
</organism>
<gene>
    <name evidence="2" type="ORF">DY240_19655</name>
</gene>
<dbReference type="EMBL" id="QUAL01000182">
    <property type="protein sequence ID" value="RIQ19492.1"/>
    <property type="molecule type" value="Genomic_DNA"/>
</dbReference>
<reference evidence="2 3" key="1">
    <citation type="submission" date="2018-09" db="EMBL/GenBank/DDBJ databases">
        <title>Isolation, diversity and antifungal activity of actinobacteria from wheat.</title>
        <authorList>
            <person name="Han C."/>
        </authorList>
    </citation>
    <scope>NUCLEOTIDE SEQUENCE [LARGE SCALE GENOMIC DNA]</scope>
    <source>
        <strain evidence="2 3">NEAU-YY265</strain>
    </source>
</reference>
<keyword evidence="1" id="KW-0732">Signal</keyword>
<dbReference type="RefSeq" id="WP_119661547.1">
    <property type="nucleotide sequence ID" value="NZ_QUAL01000182.1"/>
</dbReference>
<comment type="caution">
    <text evidence="2">The sequence shown here is derived from an EMBL/GenBank/DDBJ whole genome shotgun (WGS) entry which is preliminary data.</text>
</comment>
<dbReference type="PROSITE" id="PS51257">
    <property type="entry name" value="PROKAR_LIPOPROTEIN"/>
    <property type="match status" value="1"/>
</dbReference>
<feature type="signal peptide" evidence="1">
    <location>
        <begin position="1"/>
        <end position="25"/>
    </location>
</feature>
<dbReference type="Pfam" id="PF14042">
    <property type="entry name" value="DUF4247"/>
    <property type="match status" value="1"/>
</dbReference>
<keyword evidence="3" id="KW-1185">Reference proteome</keyword>
<evidence type="ECO:0000313" key="2">
    <source>
        <dbReference type="EMBL" id="RIQ19492.1"/>
    </source>
</evidence>
<accession>A0A418KM78</accession>
<dbReference type="OrthoDB" id="5193429at2"/>
<feature type="chain" id="PRO_5019264318" evidence="1">
    <location>
        <begin position="26"/>
        <end position="138"/>
    </location>
</feature>
<dbReference type="Proteomes" id="UP000284057">
    <property type="component" value="Unassembled WGS sequence"/>
</dbReference>